<dbReference type="EMBL" id="MLAK01000682">
    <property type="protein sequence ID" value="OHT07902.1"/>
    <property type="molecule type" value="Genomic_DNA"/>
</dbReference>
<dbReference type="InterPro" id="IPR036388">
    <property type="entry name" value="WH-like_DNA-bd_sf"/>
</dbReference>
<evidence type="ECO:0000256" key="1">
    <source>
        <dbReference type="SAM" id="MobiDB-lite"/>
    </source>
</evidence>
<feature type="compositionally biased region" description="Low complexity" evidence="1">
    <location>
        <begin position="44"/>
        <end position="61"/>
    </location>
</feature>
<reference evidence="3" key="1">
    <citation type="submission" date="2016-10" db="EMBL/GenBank/DDBJ databases">
        <authorList>
            <person name="Benchimol M."/>
            <person name="Almeida L.G."/>
            <person name="Vasconcelos A.T."/>
            <person name="Perreira-Neves A."/>
            <person name="Rosa I.A."/>
            <person name="Tasca T."/>
            <person name="Bogo M.R."/>
            <person name="de Souza W."/>
        </authorList>
    </citation>
    <scope>NUCLEOTIDE SEQUENCE [LARGE SCALE GENOMIC DNA]</scope>
    <source>
        <strain evidence="3">K</strain>
    </source>
</reference>
<organism evidence="3 4">
    <name type="scientific">Tritrichomonas foetus</name>
    <dbReference type="NCBI Taxonomy" id="1144522"/>
    <lineage>
        <taxon>Eukaryota</taxon>
        <taxon>Metamonada</taxon>
        <taxon>Parabasalia</taxon>
        <taxon>Tritrichomonadida</taxon>
        <taxon>Tritrichomonadidae</taxon>
        <taxon>Tritrichomonas</taxon>
    </lineage>
</organism>
<feature type="domain" description="Initiator binding" evidence="2">
    <location>
        <begin position="196"/>
        <end position="288"/>
    </location>
</feature>
<evidence type="ECO:0000259" key="2">
    <source>
        <dbReference type="Pfam" id="PF10416"/>
    </source>
</evidence>
<name>A0A1J4KE46_9EUKA</name>
<dbReference type="Gene3D" id="1.10.10.10">
    <property type="entry name" value="Winged helix-like DNA-binding domain superfamily/Winged helix DNA-binding domain"/>
    <property type="match status" value="1"/>
</dbReference>
<dbReference type="RefSeq" id="XP_068361038.1">
    <property type="nucleotide sequence ID" value="XM_068492231.1"/>
</dbReference>
<keyword evidence="4" id="KW-1185">Reference proteome</keyword>
<feature type="region of interest" description="Disordered" evidence="1">
    <location>
        <begin position="41"/>
        <end position="63"/>
    </location>
</feature>
<evidence type="ECO:0000313" key="4">
    <source>
        <dbReference type="Proteomes" id="UP000179807"/>
    </source>
</evidence>
<comment type="caution">
    <text evidence="3">The sequence shown here is derived from an EMBL/GenBank/DDBJ whole genome shotgun (WGS) entry which is preliminary data.</text>
</comment>
<dbReference type="InterPro" id="IPR018845">
    <property type="entry name" value="Initiator-bd"/>
</dbReference>
<sequence length="340" mass="38721">MNICKLFNFEIYSTQKLHQIILKKIFSPMISSLSLFLHPENQTPSHQQASQQANQQKPTQTISVRTHRIPKNKSHPYDNKILNEINKTTIPLCQSKSNTIISQHDQNMPNISHNNLNLSSSNLPLNYNDENDEEEGNLNLGMSFSSSRRVTNSSPMFSIKVKPISAMTFEEACTDPHLVINPSKMGFIPSSIWSNDTISFGFLVTTFFRKRNSATSKFPHKLYNALRLSECFSDFKNLLGISWITNDIFRVDRNAFARLIGVKSVEGGLFHQQGNFPSHGFEELDFQESEKISMEYGLGHADLSTVRFIRNSHGNFNKYSTESEMENLKWSAKPQSSESV</sequence>
<protein>
    <recommendedName>
        <fullName evidence="2">Initiator binding domain-containing protein</fullName>
    </recommendedName>
</protein>
<dbReference type="VEuPathDB" id="TrichDB:TRFO_05006"/>
<dbReference type="AlphaFoldDB" id="A0A1J4KE46"/>
<dbReference type="GeneID" id="94826935"/>
<gene>
    <name evidence="3" type="ORF">TRFO_05006</name>
</gene>
<proteinExistence type="predicted"/>
<dbReference type="Pfam" id="PF10416">
    <property type="entry name" value="IBD"/>
    <property type="match status" value="1"/>
</dbReference>
<accession>A0A1J4KE46</accession>
<dbReference type="Proteomes" id="UP000179807">
    <property type="component" value="Unassembled WGS sequence"/>
</dbReference>
<evidence type="ECO:0000313" key="3">
    <source>
        <dbReference type="EMBL" id="OHT07902.1"/>
    </source>
</evidence>